<keyword evidence="8" id="KW-0963">Cytoplasm</keyword>
<dbReference type="EC" id="2.7.1.90" evidence="8"/>
<dbReference type="EMBL" id="AGRW01000055">
    <property type="protein sequence ID" value="EIC00396.1"/>
    <property type="molecule type" value="Genomic_DNA"/>
</dbReference>
<comment type="caution">
    <text evidence="10">The sequence shown here is derived from an EMBL/GenBank/DDBJ whole genome shotgun (WGS) entry which is preliminary data.</text>
</comment>
<dbReference type="NCBIfam" id="NF010675">
    <property type="entry name" value="PRK14072.1"/>
    <property type="match status" value="1"/>
</dbReference>
<dbReference type="InterPro" id="IPR022953">
    <property type="entry name" value="ATP_PFK"/>
</dbReference>
<dbReference type="GO" id="GO:0006002">
    <property type="term" value="P:fructose 6-phosphate metabolic process"/>
    <property type="evidence" value="ECO:0007669"/>
    <property type="project" value="InterPro"/>
</dbReference>
<comment type="similarity">
    <text evidence="8">Belongs to the phosphofructokinase type A (PFKA) family. PPi-dependent PFK group II subfamily. Clade 'B2' sub-subfamily.</text>
</comment>
<gene>
    <name evidence="8" type="primary">pfp</name>
    <name evidence="10" type="ORF">TresaDRAFT_0490</name>
</gene>
<dbReference type="InterPro" id="IPR011404">
    <property type="entry name" value="PPi-PFK"/>
</dbReference>
<evidence type="ECO:0000256" key="8">
    <source>
        <dbReference type="HAMAP-Rule" id="MF_01978"/>
    </source>
</evidence>
<dbReference type="STRING" id="907348.TresaDRAFT_0490"/>
<evidence type="ECO:0000256" key="3">
    <source>
        <dbReference type="ARBA" id="ARBA00022679"/>
    </source>
</evidence>
<comment type="subcellular location">
    <subcellularLocation>
        <location evidence="8">Cytoplasm</location>
    </subcellularLocation>
</comment>
<reference evidence="10 11" key="1">
    <citation type="submission" date="2011-09" db="EMBL/GenBank/DDBJ databases">
        <title>The draft genome of Treponema saccharophilum DSM 2985.</title>
        <authorList>
            <consortium name="US DOE Joint Genome Institute (JGI-PGF)"/>
            <person name="Lucas S."/>
            <person name="Copeland A."/>
            <person name="Lapidus A."/>
            <person name="Glavina del Rio T."/>
            <person name="Dalin E."/>
            <person name="Tice H."/>
            <person name="Bruce D."/>
            <person name="Goodwin L."/>
            <person name="Pitluck S."/>
            <person name="Peters L."/>
            <person name="Kyrpides N."/>
            <person name="Mavromatis K."/>
            <person name="Ivanova N."/>
            <person name="Markowitz V."/>
            <person name="Cheng J.-F."/>
            <person name="Hugenholtz P."/>
            <person name="Woyke T."/>
            <person name="Wu D."/>
            <person name="Gronow S."/>
            <person name="Wellnitz S."/>
            <person name="Brambilla E."/>
            <person name="Klenk H.-P."/>
            <person name="Eisen J.A."/>
        </authorList>
    </citation>
    <scope>NUCLEOTIDE SEQUENCE [LARGE SCALE GENOMIC DNA]</scope>
    <source>
        <strain evidence="10 11">DSM 2985</strain>
    </source>
</reference>
<dbReference type="GO" id="GO:0005737">
    <property type="term" value="C:cytoplasm"/>
    <property type="evidence" value="ECO:0007669"/>
    <property type="project" value="UniProtKB-SubCell"/>
</dbReference>
<keyword evidence="3 8" id="KW-0808">Transferase</keyword>
<keyword evidence="5 8" id="KW-0418">Kinase</keyword>
<dbReference type="Pfam" id="PF00365">
    <property type="entry name" value="PFK"/>
    <property type="match status" value="1"/>
</dbReference>
<feature type="binding site" evidence="8">
    <location>
        <begin position="140"/>
        <end position="142"/>
    </location>
    <ligand>
        <name>substrate</name>
    </ligand>
</feature>
<dbReference type="PATRIC" id="fig|907348.3.peg.2896"/>
<keyword evidence="4 8" id="KW-0479">Metal-binding</keyword>
<feature type="site" description="Important for catalytic activity and substrate specificity; stabilizes the transition state when the phosphoryl donor is PPi; prevents ATP from binding by mimicking the alpha-phosphate group of ATP" evidence="8">
    <location>
        <position position="113"/>
    </location>
</feature>
<comment type="caution">
    <text evidence="8">Lacks conserved residue(s) required for the propagation of feature annotation.</text>
</comment>
<protein>
    <recommendedName>
        <fullName evidence="8">Pyrophosphate--fructose 6-phosphate 1-phosphotransferase</fullName>
        <ecNumber evidence="8">2.7.1.90</ecNumber>
    </recommendedName>
    <alternativeName>
        <fullName evidence="8">6-phosphofructokinase, pyrophosphate dependent</fullName>
    </alternativeName>
    <alternativeName>
        <fullName evidence="8">PPi-dependent phosphofructokinase</fullName>
        <shortName evidence="8">PPi-PFK</shortName>
    </alternativeName>
    <alternativeName>
        <fullName evidence="8">Pyrophosphate-dependent 6-phosphofructose-1-kinase</fullName>
    </alternativeName>
</protein>
<organism evidence="10 11">
    <name type="scientific">Treponema saccharophilum DSM 2985</name>
    <dbReference type="NCBI Taxonomy" id="907348"/>
    <lineage>
        <taxon>Bacteria</taxon>
        <taxon>Pseudomonadati</taxon>
        <taxon>Spirochaetota</taxon>
        <taxon>Spirochaetia</taxon>
        <taxon>Spirochaetales</taxon>
        <taxon>Treponemataceae</taxon>
        <taxon>Treponema</taxon>
    </lineage>
</organism>
<dbReference type="GO" id="GO:0003872">
    <property type="term" value="F:6-phosphofructokinase activity"/>
    <property type="evidence" value="ECO:0007669"/>
    <property type="project" value="UniProtKB-UniRule"/>
</dbReference>
<evidence type="ECO:0000256" key="4">
    <source>
        <dbReference type="ARBA" id="ARBA00022723"/>
    </source>
</evidence>
<dbReference type="Gene3D" id="3.40.50.460">
    <property type="entry name" value="Phosphofructokinase domain"/>
    <property type="match status" value="1"/>
</dbReference>
<evidence type="ECO:0000259" key="9">
    <source>
        <dbReference type="Pfam" id="PF00365"/>
    </source>
</evidence>
<dbReference type="RefSeq" id="WP_002706569.1">
    <property type="nucleotide sequence ID" value="NZ_AGRW01000055.1"/>
</dbReference>
<dbReference type="SUPFAM" id="SSF53784">
    <property type="entry name" value="Phosphofructokinase"/>
    <property type="match status" value="1"/>
</dbReference>
<feature type="binding site" evidence="8">
    <location>
        <begin position="186"/>
        <end position="188"/>
    </location>
    <ligand>
        <name>substrate</name>
    </ligand>
</feature>
<dbReference type="GO" id="GO:0046872">
    <property type="term" value="F:metal ion binding"/>
    <property type="evidence" value="ECO:0007669"/>
    <property type="project" value="UniProtKB-KW"/>
</dbReference>
<keyword evidence="11" id="KW-1185">Reference proteome</keyword>
<keyword evidence="6 8" id="KW-0460">Magnesium</keyword>
<evidence type="ECO:0000313" key="10">
    <source>
        <dbReference type="EMBL" id="EIC00396.1"/>
    </source>
</evidence>
<dbReference type="GO" id="GO:0047334">
    <property type="term" value="F:diphosphate-fructose-6-phosphate 1-phosphotransferase activity"/>
    <property type="evidence" value="ECO:0007669"/>
    <property type="project" value="UniProtKB-EC"/>
</dbReference>
<evidence type="ECO:0000313" key="11">
    <source>
        <dbReference type="Proteomes" id="UP000003571"/>
    </source>
</evidence>
<feature type="active site" description="Proton acceptor" evidence="8">
    <location>
        <position position="142"/>
    </location>
</feature>
<feature type="binding site" evidence="8">
    <location>
        <position position="11"/>
    </location>
    <ligand>
        <name>diphosphate</name>
        <dbReference type="ChEBI" id="CHEBI:33019"/>
    </ligand>
</feature>
<sequence length="404" mass="43895">MPNLIIGQSGGPTAVINASLAGAFSAAKEKGIKTVYGMQHGIKGFLRGETVVLDEILGSDENIELLKRTPASFLGSCRFKLPDVDGDCEIYEQIFSRLHALDIGYFLYIGGNDSMDTIKKLSEYASIVGSDVKFIGVPKTIDNDLAVTDHSPGFGSAAKYIATVVRELVCDCRVYDVEAVTILEIMGRNAGWLTASAALARSRDCEGADLIYLPEKPFDEEEFIAKVRTLAAKKHSVVVVISEGIRTADGKLLCERGENDSSVDAFGHKIMSGAGKYLETSIRKRIRGIKCRSVELSTPQRCASHFASLTDINEAFAVGAEAACAAVSGESGKVVIFVRKSDSPYECATELRDVHEIANVERKVPDEWICDGYVTDDVVRYIRPLIQGELSPIIEDGVPKMIRL</sequence>
<dbReference type="PIRSF" id="PIRSF036483">
    <property type="entry name" value="PFK_XF0274"/>
    <property type="match status" value="1"/>
</dbReference>
<comment type="function">
    <text evidence="2 8">Catalyzes the phosphorylation of D-fructose 6-phosphate, the first committing step of glycolysis. Uses inorganic phosphate (PPi) as phosphoryl donor instead of ATP like common ATP-dependent phosphofructokinases (ATP-PFKs), which renders the reaction reversible, and can thus function both in glycolysis and gluconeogenesis. Consistently, PPi-PFK can replace the enzymes of both the forward (ATP-PFK) and reverse (fructose-bisphosphatase (FBPase)) reactions.</text>
</comment>
<dbReference type="InterPro" id="IPR035966">
    <property type="entry name" value="PKF_sf"/>
</dbReference>
<comment type="activity regulation">
    <text evidence="8">Non-allosteric.</text>
</comment>
<proteinExistence type="inferred from homology"/>
<evidence type="ECO:0000256" key="5">
    <source>
        <dbReference type="ARBA" id="ARBA00022777"/>
    </source>
</evidence>
<dbReference type="Gene3D" id="3.40.50.450">
    <property type="match status" value="1"/>
</dbReference>
<dbReference type="HAMAP" id="MF_01978">
    <property type="entry name" value="Phosphofructokinase_II_B2"/>
    <property type="match status" value="1"/>
</dbReference>
<evidence type="ECO:0000256" key="7">
    <source>
        <dbReference type="ARBA" id="ARBA00048072"/>
    </source>
</evidence>
<feature type="domain" description="Phosphofructokinase" evidence="9">
    <location>
        <begin position="4"/>
        <end position="322"/>
    </location>
</feature>
<evidence type="ECO:0000256" key="2">
    <source>
        <dbReference type="ARBA" id="ARBA00003138"/>
    </source>
</evidence>
<comment type="pathway">
    <text evidence="8">Carbohydrate degradation; glycolysis; D-glyceraldehyde 3-phosphate and glycerone phosphate from D-glucose: step 3/4.</text>
</comment>
<feature type="site" description="Important for catalytic activity; stabilizes the transition state when the phosphoryl donor is PPi" evidence="8">
    <location>
        <position position="139"/>
    </location>
</feature>
<comment type="cofactor">
    <cofactor evidence="1 8">
        <name>Mg(2+)</name>
        <dbReference type="ChEBI" id="CHEBI:18420"/>
    </cofactor>
</comment>
<dbReference type="AlphaFoldDB" id="H7EPJ5"/>
<comment type="catalytic activity">
    <reaction evidence="7 8">
        <text>beta-D-fructose 6-phosphate + diphosphate = beta-D-fructose 1,6-bisphosphate + phosphate + H(+)</text>
        <dbReference type="Rhea" id="RHEA:13613"/>
        <dbReference type="ChEBI" id="CHEBI:15378"/>
        <dbReference type="ChEBI" id="CHEBI:32966"/>
        <dbReference type="ChEBI" id="CHEBI:33019"/>
        <dbReference type="ChEBI" id="CHEBI:43474"/>
        <dbReference type="ChEBI" id="CHEBI:57634"/>
        <dbReference type="EC" id="2.7.1.90"/>
    </reaction>
</comment>
<dbReference type="eggNOG" id="COG0205">
    <property type="taxonomic scope" value="Bacteria"/>
</dbReference>
<dbReference type="InterPro" id="IPR000023">
    <property type="entry name" value="Phosphofructokinase_dom"/>
</dbReference>
<dbReference type="Proteomes" id="UP000003571">
    <property type="component" value="Unassembled WGS sequence"/>
</dbReference>
<name>H7EPJ5_9SPIR</name>
<dbReference type="UniPathway" id="UPA00109">
    <property type="reaction ID" value="UER00182"/>
</dbReference>
<feature type="binding site" evidence="8">
    <location>
        <position position="243"/>
    </location>
    <ligand>
        <name>substrate</name>
    </ligand>
</feature>
<dbReference type="PRINTS" id="PR00476">
    <property type="entry name" value="PHFRCTKINASE"/>
</dbReference>
<feature type="binding site" evidence="8">
    <location>
        <position position="112"/>
    </location>
    <ligand>
        <name>Mg(2+)</name>
        <dbReference type="ChEBI" id="CHEBI:18420"/>
        <note>catalytic</note>
    </ligand>
</feature>
<evidence type="ECO:0000256" key="6">
    <source>
        <dbReference type="ARBA" id="ARBA00022842"/>
    </source>
</evidence>
<keyword evidence="8" id="KW-0324">Glycolysis</keyword>
<accession>H7EPJ5</accession>
<dbReference type="PANTHER" id="PTHR45770">
    <property type="entry name" value="ATP-DEPENDENT 6-PHOSPHOFRUCTOKINASE 1"/>
    <property type="match status" value="1"/>
</dbReference>
<dbReference type="InterPro" id="IPR050929">
    <property type="entry name" value="PFKA"/>
</dbReference>
<comment type="subunit">
    <text evidence="8">Homodimer.</text>
</comment>
<evidence type="ECO:0000256" key="1">
    <source>
        <dbReference type="ARBA" id="ARBA00001946"/>
    </source>
</evidence>